<dbReference type="AlphaFoldDB" id="A0A3Q0L1S1"/>
<evidence type="ECO:0000259" key="6">
    <source>
        <dbReference type="PROSITE" id="PS51898"/>
    </source>
</evidence>
<feature type="domain" description="Tyr recombinase" evidence="6">
    <location>
        <begin position="245"/>
        <end position="431"/>
    </location>
</feature>
<dbReference type="KEGG" id="vvu:VV1_0372"/>
<dbReference type="InterPro" id="IPR011010">
    <property type="entry name" value="DNA_brk_join_enz"/>
</dbReference>
<dbReference type="InterPro" id="IPR025166">
    <property type="entry name" value="Integrase_DNA_bind_dom"/>
</dbReference>
<dbReference type="Proteomes" id="UP000002275">
    <property type="component" value="Chromosome I"/>
</dbReference>
<dbReference type="InterPro" id="IPR038488">
    <property type="entry name" value="Integrase_DNA-bd_sf"/>
</dbReference>
<evidence type="ECO:0000256" key="3">
    <source>
        <dbReference type="ARBA" id="ARBA00023125"/>
    </source>
</evidence>
<keyword evidence="2" id="KW-0229">DNA integration</keyword>
<evidence type="ECO:0000313" key="7">
    <source>
        <dbReference type="EMBL" id="AAO08896.1"/>
    </source>
</evidence>
<dbReference type="PANTHER" id="PTHR30629">
    <property type="entry name" value="PROPHAGE INTEGRASE"/>
    <property type="match status" value="1"/>
</dbReference>
<dbReference type="InterPro" id="IPR013762">
    <property type="entry name" value="Integrase-like_cat_sf"/>
</dbReference>
<dbReference type="GO" id="GO:0003677">
    <property type="term" value="F:DNA binding"/>
    <property type="evidence" value="ECO:0007669"/>
    <property type="project" value="UniProtKB-KW"/>
</dbReference>
<feature type="region of interest" description="Disordered" evidence="5">
    <location>
        <begin position="130"/>
        <end position="152"/>
    </location>
</feature>
<keyword evidence="3" id="KW-0238">DNA-binding</keyword>
<dbReference type="Gene3D" id="1.10.150.130">
    <property type="match status" value="1"/>
</dbReference>
<dbReference type="GO" id="GO:0015074">
    <property type="term" value="P:DNA integration"/>
    <property type="evidence" value="ECO:0007669"/>
    <property type="project" value="UniProtKB-KW"/>
</dbReference>
<dbReference type="InterPro" id="IPR010998">
    <property type="entry name" value="Integrase_recombinase_N"/>
</dbReference>
<dbReference type="Pfam" id="PF22022">
    <property type="entry name" value="Phage_int_M"/>
    <property type="match status" value="1"/>
</dbReference>
<protein>
    <submittedName>
        <fullName evidence="7">Phage integrase</fullName>
    </submittedName>
</protein>
<name>A0A3Q0L1S1_VIBVU</name>
<sequence>MMARRNPDKTYDKASLQDGKKEQLISDGDNLYLRLRLGKNKKTKKSWQFNYHHPLTKKRIKLTIGNYPALTLKDARKKAENYLELLEKNIDPQEYERTGGINAIDPDKRLFKDVAEKWFEEKILAEDKKKRQEKIDDANKRAKDEGREKASEQELEAVLRDIRYSKDIRGRLDNHILPALGNIPITKMETYLAQEALQPSYAKGINMDKICQISSRVMGYAKKLGYMKSNPLSDLSEVFVNKRKQKQPSIKPEGLSELMKAMGERNITKVTRAGFEMQMHTLARASEIAKMRWDEVDFENNLIKIPSYRMKRLNEHFIPLTKYTRGLLEYLKPFSSHLEYVFPADPRSSRPHMNQQSINANLKRAGFKGELVSHGFRHMGSTFLNDSKKYGANEKFDADVIEACLAHCDNDKIREIYNSAEYIEMRREILEFWGDYIVEQTANYHSIAARFK</sequence>
<reference evidence="7 8" key="3">
    <citation type="journal article" date="2011" name="Mol. Syst. Biol.">
        <title>Integrative genome-scale metabolic analysis of Vibrio vulnificus for drug targeting and discovery.</title>
        <authorList>
            <person name="Kim H.U."/>
            <person name="Kim S.Y."/>
            <person name="Jeong H."/>
            <person name="Kim T.Y."/>
            <person name="Kim J.J."/>
            <person name="Choy H.E."/>
            <person name="Yi K.Y."/>
            <person name="Rhee J.H."/>
            <person name="Lee S.Y."/>
        </authorList>
    </citation>
    <scope>NUCLEOTIDE SEQUENCE [LARGE SCALE GENOMIC DNA]</scope>
    <source>
        <strain evidence="7 8">CMCP6</strain>
    </source>
</reference>
<dbReference type="SUPFAM" id="SSF56349">
    <property type="entry name" value="DNA breaking-rejoining enzymes"/>
    <property type="match status" value="1"/>
</dbReference>
<proteinExistence type="inferred from homology"/>
<keyword evidence="4" id="KW-0233">DNA recombination</keyword>
<dbReference type="InterPro" id="IPR053876">
    <property type="entry name" value="Phage_int_M"/>
</dbReference>
<accession>A0A3Q0L1S1</accession>
<dbReference type="GO" id="GO:0006310">
    <property type="term" value="P:DNA recombination"/>
    <property type="evidence" value="ECO:0007669"/>
    <property type="project" value="UniProtKB-KW"/>
</dbReference>
<dbReference type="Gene3D" id="3.30.160.390">
    <property type="entry name" value="Integrase, DNA-binding domain"/>
    <property type="match status" value="1"/>
</dbReference>
<comment type="similarity">
    <text evidence="1">Belongs to the 'phage' integrase family.</text>
</comment>
<dbReference type="RefSeq" id="WP_011078467.1">
    <property type="nucleotide sequence ID" value="NC_004459.3"/>
</dbReference>
<dbReference type="InterPro" id="IPR002104">
    <property type="entry name" value="Integrase_catalytic"/>
</dbReference>
<reference evidence="8" key="1">
    <citation type="submission" date="2002-12" db="EMBL/GenBank/DDBJ databases">
        <title>Complete genome sequence of Vibrio vulnificus CMCP6.</title>
        <authorList>
            <person name="Rhee J.H."/>
            <person name="Kim S.Y."/>
            <person name="Chung S.S."/>
            <person name="Kim J.J."/>
            <person name="Moon Y.H."/>
            <person name="Jeong H."/>
            <person name="Choy H.E."/>
        </authorList>
    </citation>
    <scope>NUCLEOTIDE SEQUENCE [LARGE SCALE GENOMIC DNA]</scope>
    <source>
        <strain evidence="8">CMCP6</strain>
    </source>
</reference>
<dbReference type="InterPro" id="IPR050808">
    <property type="entry name" value="Phage_Integrase"/>
</dbReference>
<evidence type="ECO:0000256" key="5">
    <source>
        <dbReference type="SAM" id="MobiDB-lite"/>
    </source>
</evidence>
<dbReference type="Pfam" id="PF13356">
    <property type="entry name" value="Arm-DNA-bind_3"/>
    <property type="match status" value="1"/>
</dbReference>
<evidence type="ECO:0000256" key="4">
    <source>
        <dbReference type="ARBA" id="ARBA00023172"/>
    </source>
</evidence>
<dbReference type="CDD" id="cd00801">
    <property type="entry name" value="INT_P4_C"/>
    <property type="match status" value="1"/>
</dbReference>
<evidence type="ECO:0000256" key="2">
    <source>
        <dbReference type="ARBA" id="ARBA00022908"/>
    </source>
</evidence>
<dbReference type="EMBL" id="AE016795">
    <property type="protein sequence ID" value="AAO08896.1"/>
    <property type="molecule type" value="Genomic_DNA"/>
</dbReference>
<evidence type="ECO:0000313" key="8">
    <source>
        <dbReference type="Proteomes" id="UP000002275"/>
    </source>
</evidence>
<dbReference type="Gene3D" id="1.10.443.10">
    <property type="entry name" value="Intergrase catalytic core"/>
    <property type="match status" value="1"/>
</dbReference>
<dbReference type="PROSITE" id="PS51898">
    <property type="entry name" value="TYR_RECOMBINASE"/>
    <property type="match status" value="1"/>
</dbReference>
<reference evidence="7 8" key="2">
    <citation type="journal article" date="2003" name="Infect. Immun.">
        <title>Characterization and pathogenic significance of Vibrio vulnificus antigens preferentially expressed in septicemic patients.</title>
        <authorList>
            <person name="Kim Y.R."/>
            <person name="Lee S.E."/>
            <person name="Kim C.M."/>
            <person name="Kim S.Y."/>
            <person name="Shin E.K."/>
            <person name="Shin D.H."/>
            <person name="Chung S.S."/>
            <person name="Choy H.E."/>
            <person name="Progulske-Fox A."/>
            <person name="Hillman J.D."/>
            <person name="Handfield M."/>
            <person name="Rhee J.H."/>
        </authorList>
    </citation>
    <scope>NUCLEOTIDE SEQUENCE [LARGE SCALE GENOMIC DNA]</scope>
    <source>
        <strain evidence="7 8">CMCP6</strain>
    </source>
</reference>
<dbReference type="PANTHER" id="PTHR30629:SF6">
    <property type="entry name" value="PROPHAGE INTEGRASE INTA-RELATED"/>
    <property type="match status" value="1"/>
</dbReference>
<organism evidence="7 8">
    <name type="scientific">Vibrio vulnificus (strain CMCP6)</name>
    <dbReference type="NCBI Taxonomy" id="216895"/>
    <lineage>
        <taxon>Bacteria</taxon>
        <taxon>Pseudomonadati</taxon>
        <taxon>Pseudomonadota</taxon>
        <taxon>Gammaproteobacteria</taxon>
        <taxon>Vibrionales</taxon>
        <taxon>Vibrionaceae</taxon>
        <taxon>Vibrio</taxon>
    </lineage>
</organism>
<gene>
    <name evidence="7" type="ordered locus">VV1_0372</name>
</gene>
<evidence type="ECO:0000256" key="1">
    <source>
        <dbReference type="ARBA" id="ARBA00008857"/>
    </source>
</evidence>
<dbReference type="Pfam" id="PF00589">
    <property type="entry name" value="Phage_integrase"/>
    <property type="match status" value="1"/>
</dbReference>